<keyword evidence="2" id="KW-1185">Reference proteome</keyword>
<reference evidence="1 2" key="1">
    <citation type="submission" date="2020-12" db="EMBL/GenBank/DDBJ databases">
        <title>Novel Thalassolituus-related marine hydrocarbonoclastic bacteria mediated algae-derived hydrocarbons mineralization in twilight zone of the northern South China Sea.</title>
        <authorList>
            <person name="Dong C."/>
        </authorList>
    </citation>
    <scope>NUCLEOTIDE SEQUENCE [LARGE SCALE GENOMIC DNA]</scope>
    <source>
        <strain evidence="1 2">IMCC1826</strain>
    </source>
</reference>
<dbReference type="Proteomes" id="UP000714380">
    <property type="component" value="Unassembled WGS sequence"/>
</dbReference>
<dbReference type="Gene3D" id="3.30.500.20">
    <property type="entry name" value="BH3703-like domains"/>
    <property type="match status" value="1"/>
</dbReference>
<organism evidence="1 2">
    <name type="scientific">Thalassolituus marinus</name>
    <dbReference type="NCBI Taxonomy" id="671053"/>
    <lineage>
        <taxon>Bacteria</taxon>
        <taxon>Pseudomonadati</taxon>
        <taxon>Pseudomonadota</taxon>
        <taxon>Gammaproteobacteria</taxon>
        <taxon>Oceanospirillales</taxon>
        <taxon>Oceanospirillaceae</taxon>
        <taxon>Thalassolituus</taxon>
    </lineage>
</organism>
<dbReference type="SUPFAM" id="SSF160424">
    <property type="entry name" value="BH3703-like"/>
    <property type="match status" value="1"/>
</dbReference>
<protein>
    <submittedName>
        <fullName evidence="1">DUF600 family protein</fullName>
    </submittedName>
</protein>
<evidence type="ECO:0000313" key="1">
    <source>
        <dbReference type="EMBL" id="MCA6064820.1"/>
    </source>
</evidence>
<accession>A0ABS7ZWR4</accession>
<dbReference type="RefSeq" id="WP_225676164.1">
    <property type="nucleotide sequence ID" value="NZ_JAEDAH010000093.1"/>
</dbReference>
<gene>
    <name evidence="1" type="ORF">I9W95_14500</name>
</gene>
<evidence type="ECO:0000313" key="2">
    <source>
        <dbReference type="Proteomes" id="UP000714380"/>
    </source>
</evidence>
<dbReference type="InterPro" id="IPR036170">
    <property type="entry name" value="YezG-like_sf"/>
</dbReference>
<comment type="caution">
    <text evidence="1">The sequence shown here is derived from an EMBL/GenBank/DDBJ whole genome shotgun (WGS) entry which is preliminary data.</text>
</comment>
<sequence>MSDTIDEIYLKIAQGIAKSITTSWDRAVINAEVFDDAANFNGVYELDGKTLYFEVEDDAYDYFEEIKEIMSGNNKWNRAKFTLKPSGDFSIDFQWDQALDDEIKANQ</sequence>
<dbReference type="EMBL" id="JAEDAH010000093">
    <property type="protein sequence ID" value="MCA6064820.1"/>
    <property type="molecule type" value="Genomic_DNA"/>
</dbReference>
<name>A0ABS7ZWR4_9GAMM</name>
<proteinExistence type="predicted"/>